<dbReference type="CDD" id="cd09254">
    <property type="entry name" value="AP_delta-COPI_MHD"/>
    <property type="match status" value="1"/>
</dbReference>
<dbReference type="Gene3D" id="2.60.40.1170">
    <property type="entry name" value="Mu homology domain, subdomain B"/>
    <property type="match status" value="2"/>
</dbReference>
<dbReference type="SUPFAM" id="SSF49447">
    <property type="entry name" value="Second domain of Mu2 adaptin subunit (ap50) of ap2 adaptor"/>
    <property type="match status" value="1"/>
</dbReference>
<dbReference type="SUPFAM" id="SSF64356">
    <property type="entry name" value="SNARE-like"/>
    <property type="match status" value="1"/>
</dbReference>
<evidence type="ECO:0000256" key="10">
    <source>
        <dbReference type="RuleBase" id="RU364018"/>
    </source>
</evidence>
<keyword evidence="9 10" id="KW-0968">Cytoplasmic vesicle</keyword>
<name>A0A7R9Y281_MICPS</name>
<dbReference type="GO" id="GO:0015031">
    <property type="term" value="P:protein transport"/>
    <property type="evidence" value="ECO:0007669"/>
    <property type="project" value="UniProtKB-KW"/>
</dbReference>
<evidence type="ECO:0000256" key="8">
    <source>
        <dbReference type="ARBA" id="ARBA00023136"/>
    </source>
</evidence>
<keyword evidence="4 10" id="KW-0963">Cytoplasm</keyword>
<accession>A0A7R9Y281</accession>
<dbReference type="CDD" id="cd14830">
    <property type="entry name" value="Delta_COP_N"/>
    <property type="match status" value="1"/>
</dbReference>
<dbReference type="Gene3D" id="3.30.450.60">
    <property type="match status" value="1"/>
</dbReference>
<dbReference type="FunFam" id="2.60.40.1170:FF:000007">
    <property type="entry name" value="Coatomer subunit delta"/>
    <property type="match status" value="1"/>
</dbReference>
<dbReference type="Pfam" id="PF00928">
    <property type="entry name" value="Adap_comp_sub"/>
    <property type="match status" value="1"/>
</dbReference>
<feature type="region of interest" description="Disordered" evidence="12">
    <location>
        <begin position="234"/>
        <end position="263"/>
    </location>
</feature>
<dbReference type="InterPro" id="IPR011012">
    <property type="entry name" value="Longin-like_dom_sf"/>
</dbReference>
<comment type="subcellular location">
    <subcellularLocation>
        <location evidence="10 11">Cytoplasm</location>
    </subcellularLocation>
    <subcellularLocation>
        <location evidence="10 11">Cytoplasmic vesicle</location>
        <location evidence="10 11">COPI-coated vesicle membrane</location>
        <topology evidence="10 11">Peripheral membrane protein</topology>
        <orientation evidence="10 11">Cytoplasmic side</orientation>
    </subcellularLocation>
    <subcellularLocation>
        <location evidence="10 11">Golgi apparatus membrane</location>
        <topology evidence="10 11">Peripheral membrane protein</topology>
        <orientation evidence="10 11">Cytoplasmic side</orientation>
    </subcellularLocation>
</comment>
<dbReference type="GO" id="GO:0000139">
    <property type="term" value="C:Golgi membrane"/>
    <property type="evidence" value="ECO:0007669"/>
    <property type="project" value="UniProtKB-SubCell"/>
</dbReference>
<evidence type="ECO:0000256" key="7">
    <source>
        <dbReference type="ARBA" id="ARBA00023034"/>
    </source>
</evidence>
<keyword evidence="6 10" id="KW-0653">Protein transport</keyword>
<evidence type="ECO:0000256" key="4">
    <source>
        <dbReference type="ARBA" id="ARBA00022490"/>
    </source>
</evidence>
<evidence type="ECO:0000256" key="9">
    <source>
        <dbReference type="ARBA" id="ARBA00023329"/>
    </source>
</evidence>
<dbReference type="PANTHER" id="PTHR10121">
    <property type="entry name" value="COATOMER SUBUNIT DELTA"/>
    <property type="match status" value="1"/>
</dbReference>
<keyword evidence="3 10" id="KW-0813">Transport</keyword>
<dbReference type="InterPro" id="IPR028565">
    <property type="entry name" value="MHD"/>
</dbReference>
<evidence type="ECO:0000256" key="3">
    <source>
        <dbReference type="ARBA" id="ARBA00022448"/>
    </source>
</evidence>
<proteinExistence type="inferred from homology"/>
<evidence type="ECO:0000256" key="5">
    <source>
        <dbReference type="ARBA" id="ARBA00022892"/>
    </source>
</evidence>
<dbReference type="OMA" id="VQFRTHP"/>
<evidence type="ECO:0000256" key="6">
    <source>
        <dbReference type="ARBA" id="ARBA00022927"/>
    </source>
</evidence>
<dbReference type="InterPro" id="IPR027059">
    <property type="entry name" value="Coatomer_dsu"/>
</dbReference>
<evidence type="ECO:0000313" key="14">
    <source>
        <dbReference type="EMBL" id="CAD8239919.1"/>
    </source>
</evidence>
<feature type="domain" description="MHD" evidence="13">
    <location>
        <begin position="303"/>
        <end position="544"/>
    </location>
</feature>
<keyword evidence="8 10" id="KW-0472">Membrane</keyword>
<dbReference type="GO" id="GO:0051645">
    <property type="term" value="P:Golgi localization"/>
    <property type="evidence" value="ECO:0007669"/>
    <property type="project" value="TreeGrafter"/>
</dbReference>
<keyword evidence="7 10" id="KW-0333">Golgi apparatus</keyword>
<dbReference type="EMBL" id="HBDY01009329">
    <property type="protein sequence ID" value="CAD8239919.1"/>
    <property type="molecule type" value="Transcribed_RNA"/>
</dbReference>
<dbReference type="GO" id="GO:0006888">
    <property type="term" value="P:endoplasmic reticulum to Golgi vesicle-mediated transport"/>
    <property type="evidence" value="ECO:0007669"/>
    <property type="project" value="TreeGrafter"/>
</dbReference>
<evidence type="ECO:0000256" key="1">
    <source>
        <dbReference type="ARBA" id="ARBA00010516"/>
    </source>
</evidence>
<comment type="similarity">
    <text evidence="1 10">Belongs to the adaptor complexes medium subunit family. Delta-COP subfamily.</text>
</comment>
<protein>
    <recommendedName>
        <fullName evidence="10">Coatomer subunit delta</fullName>
    </recommendedName>
</protein>
<dbReference type="PROSITE" id="PS51072">
    <property type="entry name" value="MHD"/>
    <property type="match status" value="1"/>
</dbReference>
<feature type="compositionally biased region" description="Gly residues" evidence="12">
    <location>
        <begin position="234"/>
        <end position="243"/>
    </location>
</feature>
<dbReference type="FunFam" id="3.30.450.60:FF:000003">
    <property type="entry name" value="Coatomer subunit delta"/>
    <property type="match status" value="1"/>
</dbReference>
<dbReference type="InterPro" id="IPR036168">
    <property type="entry name" value="AP2_Mu_C_sf"/>
</dbReference>
<sequence length="544" mass="58285">MVVLAASVVTKGGKALVSRQFVPMTRIRIEGLLAAFPKLVGSGKQHTYVETENVRYVYQPIDQGNMYLLLVTNKASNILEDLDTLRVLSKVLPEYTQMQTDEEGVSRAAFDLIFAFDEVISLGHKENVTISQVRTFTEMESHEEKLHKMIIQSKINDTKDVMKRKAMEIDKHKIESMPGGGGRSHRGMGGGGYGGSGVGGYHDDMGGGRGGMGGGGFGSSGSFGDLDAGGGGGGGMGAMGGSSRGAAAPSVPSKSGPSRGLVLGGKQKQNKFLENLRAEGEAVELDSRAAAGAPRAGVPAVAREGVSLQIEEKLSVVLKKDGGLESMELQGTMMLEVSGGEEDAFIRVAINTGVNEGFQFKTHPNIDKNLHASENVLGLKDPNRPFPMGSPLGILKWRFQTTDESKVPLSINCWPSVSGGDSFVSIEYEAASAFDLHNVVIAIPLPALREPPTVNQIDGDHRYDSRRHVLYWDITLIDESNRNGSMEFVVPATESEAFFPISVDFTSKDTLCDVKVDQVTRTTDGGAVKFFGESAIVCESYQVV</sequence>
<evidence type="ECO:0000256" key="2">
    <source>
        <dbReference type="ARBA" id="ARBA00011775"/>
    </source>
</evidence>
<dbReference type="GO" id="GO:0006890">
    <property type="term" value="P:retrograde vesicle-mediated transport, Golgi to endoplasmic reticulum"/>
    <property type="evidence" value="ECO:0007669"/>
    <property type="project" value="UniProtKB-UniRule"/>
</dbReference>
<keyword evidence="5 10" id="KW-0931">ER-Golgi transport</keyword>
<dbReference type="PANTHER" id="PTHR10121:SF0">
    <property type="entry name" value="COATOMER SUBUNIT DELTA"/>
    <property type="match status" value="1"/>
</dbReference>
<organism evidence="14">
    <name type="scientific">Micromonas pusilla</name>
    <name type="common">Picoplanktonic green alga</name>
    <name type="synonym">Chromulina pusilla</name>
    <dbReference type="NCBI Taxonomy" id="38833"/>
    <lineage>
        <taxon>Eukaryota</taxon>
        <taxon>Viridiplantae</taxon>
        <taxon>Chlorophyta</taxon>
        <taxon>Mamiellophyceae</taxon>
        <taxon>Mamiellales</taxon>
        <taxon>Mamiellaceae</taxon>
        <taxon>Micromonas</taxon>
    </lineage>
</organism>
<comment type="subunit">
    <text evidence="2 10">Oligomeric complex that consists of at least the alpha, beta, beta', gamma, delta, epsilon and zeta subunits.</text>
</comment>
<comment type="function">
    <text evidence="10">The coatomer is a cytosolic protein complex that binds to dilysine motifs and reversibly associates with Golgi non-clathrin-coated vesicles, which further mediate biosynthetic protein transport from the ER, via the Golgi up to the trans Golgi network. Coatomer complex is required for budding from Golgi membranes, and is essential for the retrograde Golgi-to-ER transport of dilysine-tagged proteins.</text>
</comment>
<dbReference type="GO" id="GO:0030126">
    <property type="term" value="C:COPI vesicle coat"/>
    <property type="evidence" value="ECO:0007669"/>
    <property type="project" value="UniProtKB-UniRule"/>
</dbReference>
<evidence type="ECO:0000259" key="13">
    <source>
        <dbReference type="PROSITE" id="PS51072"/>
    </source>
</evidence>
<reference evidence="14" key="1">
    <citation type="submission" date="2021-01" db="EMBL/GenBank/DDBJ databases">
        <authorList>
            <person name="Corre E."/>
            <person name="Pelletier E."/>
            <person name="Niang G."/>
            <person name="Scheremetjew M."/>
            <person name="Finn R."/>
            <person name="Kale V."/>
            <person name="Holt S."/>
            <person name="Cochrane G."/>
            <person name="Meng A."/>
            <person name="Brown T."/>
            <person name="Cohen L."/>
        </authorList>
    </citation>
    <scope>NUCLEOTIDE SEQUENCE</scope>
    <source>
        <strain evidence="14">RCC1614</strain>
    </source>
</reference>
<evidence type="ECO:0000256" key="12">
    <source>
        <dbReference type="SAM" id="MobiDB-lite"/>
    </source>
</evidence>
<gene>
    <name evidence="14" type="ORF">MPUS1402_LOCUS6975</name>
</gene>
<evidence type="ECO:0000256" key="11">
    <source>
        <dbReference type="RuleBase" id="RU366052"/>
    </source>
</evidence>
<dbReference type="AlphaFoldDB" id="A0A7R9Y281"/>